<gene>
    <name evidence="3" type="ORF">Pla100_00900</name>
</gene>
<evidence type="ECO:0000256" key="1">
    <source>
        <dbReference type="ARBA" id="ARBA00010364"/>
    </source>
</evidence>
<dbReference type="EMBL" id="SJPM01000001">
    <property type="protein sequence ID" value="TWU03172.1"/>
    <property type="molecule type" value="Genomic_DNA"/>
</dbReference>
<dbReference type="InterPro" id="IPR036591">
    <property type="entry name" value="YggU-like_sf"/>
</dbReference>
<evidence type="ECO:0000256" key="2">
    <source>
        <dbReference type="HAMAP-Rule" id="MF_00634"/>
    </source>
</evidence>
<reference evidence="3 4" key="1">
    <citation type="submission" date="2019-02" db="EMBL/GenBank/DDBJ databases">
        <title>Deep-cultivation of Planctomycetes and their phenomic and genomic characterization uncovers novel biology.</title>
        <authorList>
            <person name="Wiegand S."/>
            <person name="Jogler M."/>
            <person name="Boedeker C."/>
            <person name="Pinto D."/>
            <person name="Vollmers J."/>
            <person name="Rivas-Marin E."/>
            <person name="Kohn T."/>
            <person name="Peeters S.H."/>
            <person name="Heuer A."/>
            <person name="Rast P."/>
            <person name="Oberbeckmann S."/>
            <person name="Bunk B."/>
            <person name="Jeske O."/>
            <person name="Meyerdierks A."/>
            <person name="Storesund J.E."/>
            <person name="Kallscheuer N."/>
            <person name="Luecker S."/>
            <person name="Lage O.M."/>
            <person name="Pohl T."/>
            <person name="Merkel B.J."/>
            <person name="Hornburger P."/>
            <person name="Mueller R.-W."/>
            <person name="Bruemmer F."/>
            <person name="Labrenz M."/>
            <person name="Spormann A.M."/>
            <person name="Op Den Camp H."/>
            <person name="Overmann J."/>
            <person name="Amann R."/>
            <person name="Jetten M.S.M."/>
            <person name="Mascher T."/>
            <person name="Medema M.H."/>
            <person name="Devos D.P."/>
            <person name="Kaster A.-K."/>
            <person name="Ovreas L."/>
            <person name="Rohde M."/>
            <person name="Galperin M.Y."/>
            <person name="Jogler C."/>
        </authorList>
    </citation>
    <scope>NUCLEOTIDE SEQUENCE [LARGE SCALE GENOMIC DNA]</scope>
    <source>
        <strain evidence="3 4">Pla100</strain>
    </source>
</reference>
<dbReference type="Pfam" id="PF02594">
    <property type="entry name" value="DUF167"/>
    <property type="match status" value="1"/>
</dbReference>
<dbReference type="SMART" id="SM01152">
    <property type="entry name" value="DUF167"/>
    <property type="match status" value="1"/>
</dbReference>
<comment type="caution">
    <text evidence="3">The sequence shown here is derived from an EMBL/GenBank/DDBJ whole genome shotgun (WGS) entry which is preliminary data.</text>
</comment>
<name>A0A5C6AVU1_9BACT</name>
<dbReference type="Gene3D" id="3.30.1200.10">
    <property type="entry name" value="YggU-like"/>
    <property type="match status" value="1"/>
</dbReference>
<dbReference type="NCBIfam" id="TIGR00251">
    <property type="entry name" value="DUF167 family protein"/>
    <property type="match status" value="1"/>
</dbReference>
<dbReference type="RefSeq" id="WP_146575748.1">
    <property type="nucleotide sequence ID" value="NZ_SJPM01000001.1"/>
</dbReference>
<dbReference type="SUPFAM" id="SSF69786">
    <property type="entry name" value="YggU-like"/>
    <property type="match status" value="1"/>
</dbReference>
<comment type="similarity">
    <text evidence="1 2">Belongs to the UPF0235 family.</text>
</comment>
<proteinExistence type="inferred from homology"/>
<dbReference type="AlphaFoldDB" id="A0A5C6AVU1"/>
<dbReference type="GO" id="GO:0005737">
    <property type="term" value="C:cytoplasm"/>
    <property type="evidence" value="ECO:0007669"/>
    <property type="project" value="TreeGrafter"/>
</dbReference>
<sequence>MSDVSFLSSYGPDAVLKVHATPGAKRESVGGVHDGALRVCVTAPADKGRANEAIIKAIAKSLCLKPRQIELTSGLTSRRKAFRIVDAPSDLSERLSQLLNPKP</sequence>
<keyword evidence="4" id="KW-1185">Reference proteome</keyword>
<dbReference type="Proteomes" id="UP000316213">
    <property type="component" value="Unassembled WGS sequence"/>
</dbReference>
<dbReference type="PANTHER" id="PTHR13420:SF7">
    <property type="entry name" value="UPF0235 PROTEIN C15ORF40"/>
    <property type="match status" value="1"/>
</dbReference>
<dbReference type="InterPro" id="IPR003746">
    <property type="entry name" value="DUF167"/>
</dbReference>
<evidence type="ECO:0000313" key="4">
    <source>
        <dbReference type="Proteomes" id="UP000316213"/>
    </source>
</evidence>
<organism evidence="3 4">
    <name type="scientific">Neorhodopirellula pilleata</name>
    <dbReference type="NCBI Taxonomy" id="2714738"/>
    <lineage>
        <taxon>Bacteria</taxon>
        <taxon>Pseudomonadati</taxon>
        <taxon>Planctomycetota</taxon>
        <taxon>Planctomycetia</taxon>
        <taxon>Pirellulales</taxon>
        <taxon>Pirellulaceae</taxon>
        <taxon>Neorhodopirellula</taxon>
    </lineage>
</organism>
<evidence type="ECO:0000313" key="3">
    <source>
        <dbReference type="EMBL" id="TWU03172.1"/>
    </source>
</evidence>
<accession>A0A5C6AVU1</accession>
<dbReference type="PANTHER" id="PTHR13420">
    <property type="entry name" value="UPF0235 PROTEIN C15ORF40"/>
    <property type="match status" value="1"/>
</dbReference>
<dbReference type="HAMAP" id="MF_00634">
    <property type="entry name" value="UPF0235"/>
    <property type="match status" value="1"/>
</dbReference>
<dbReference type="OrthoDB" id="290224at2"/>
<protein>
    <recommendedName>
        <fullName evidence="2">UPF0235 protein Pla100_00900</fullName>
    </recommendedName>
</protein>